<protein>
    <submittedName>
        <fullName evidence="1">Zinc finger protein ZAT9</fullName>
    </submittedName>
</protein>
<organism evidence="1 2">
    <name type="scientific">Camellia lanceoleosa</name>
    <dbReference type="NCBI Taxonomy" id="1840588"/>
    <lineage>
        <taxon>Eukaryota</taxon>
        <taxon>Viridiplantae</taxon>
        <taxon>Streptophyta</taxon>
        <taxon>Embryophyta</taxon>
        <taxon>Tracheophyta</taxon>
        <taxon>Spermatophyta</taxon>
        <taxon>Magnoliopsida</taxon>
        <taxon>eudicotyledons</taxon>
        <taxon>Gunneridae</taxon>
        <taxon>Pentapetalae</taxon>
        <taxon>asterids</taxon>
        <taxon>Ericales</taxon>
        <taxon>Theaceae</taxon>
        <taxon>Camellia</taxon>
    </lineage>
</organism>
<evidence type="ECO:0000313" key="2">
    <source>
        <dbReference type="Proteomes" id="UP001060215"/>
    </source>
</evidence>
<dbReference type="EMBL" id="CM045769">
    <property type="protein sequence ID" value="KAI7995603.1"/>
    <property type="molecule type" value="Genomic_DNA"/>
</dbReference>
<proteinExistence type="predicted"/>
<comment type="caution">
    <text evidence="1">The sequence shown here is derived from an EMBL/GenBank/DDBJ whole genome shotgun (WGS) entry which is preliminary data.</text>
</comment>
<gene>
    <name evidence="1" type="ORF">LOK49_LG11G00160</name>
</gene>
<reference evidence="1 2" key="1">
    <citation type="journal article" date="2022" name="Plant J.">
        <title>Chromosome-level genome of Camellia lanceoleosa provides a valuable resource for understanding genome evolution and self-incompatibility.</title>
        <authorList>
            <person name="Gong W."/>
            <person name="Xiao S."/>
            <person name="Wang L."/>
            <person name="Liao Z."/>
            <person name="Chang Y."/>
            <person name="Mo W."/>
            <person name="Hu G."/>
            <person name="Li W."/>
            <person name="Zhao G."/>
            <person name="Zhu H."/>
            <person name="Hu X."/>
            <person name="Ji K."/>
            <person name="Xiang X."/>
            <person name="Song Q."/>
            <person name="Yuan D."/>
            <person name="Jin S."/>
            <person name="Zhang L."/>
        </authorList>
    </citation>
    <scope>NUCLEOTIDE SEQUENCE [LARGE SCALE GENOMIC DNA]</scope>
    <source>
        <strain evidence="1">SQ_2022a</strain>
    </source>
</reference>
<dbReference type="Proteomes" id="UP001060215">
    <property type="component" value="Chromosome 12"/>
</dbReference>
<name>A0ACC0G518_9ERIC</name>
<sequence length="157" mass="18086">MRENPKKSIRLVDPEFSFAIYVSGSGGFVINSSRQREQDQHPPPPCVSESKAVSSIFDTTPEEDVAYCLIMMSRDKWMRDEEQELKPKYEDNDDETEESDEIELCHKVFRSYQVLGRHRASHKNARAHNNGVSNQTHEEAFEVVENRNVGVSEEKNP</sequence>
<evidence type="ECO:0000313" key="1">
    <source>
        <dbReference type="EMBL" id="KAI7995603.1"/>
    </source>
</evidence>
<keyword evidence="2" id="KW-1185">Reference proteome</keyword>
<accession>A0ACC0G518</accession>